<gene>
    <name evidence="1" type="ORF">SGN30_11285</name>
</gene>
<dbReference type="Proteomes" id="UP001287445">
    <property type="component" value="Unassembled WGS sequence"/>
</dbReference>
<evidence type="ECO:0000313" key="2">
    <source>
        <dbReference type="Proteomes" id="UP001287445"/>
    </source>
</evidence>
<dbReference type="RefSeq" id="WP_013803266.1">
    <property type="nucleotide sequence ID" value="NZ_JAJPGF010000002.1"/>
</dbReference>
<sequence>MSTVNLFKRLVQLLPDEPVLTGRISAVHGDGTATVDLPGNGRLRVRNPLGSQEGGSVYVQGQAITGEAPQLTYVLIDI</sequence>
<reference evidence="1" key="1">
    <citation type="submission" date="2023-11" db="EMBL/GenBank/DDBJ databases">
        <title>Identification and selenium tolerance of Delftia acidovorans R3-25.</title>
        <authorList>
            <person name="Zhang S."/>
            <person name="Liu Y."/>
            <person name="Guo Y."/>
        </authorList>
    </citation>
    <scope>NUCLEOTIDE SEQUENCE</scope>
    <source>
        <strain evidence="1">R3-25</strain>
    </source>
</reference>
<name>A0AAJ2QYP5_DELAC</name>
<proteinExistence type="predicted"/>
<evidence type="ECO:0000313" key="1">
    <source>
        <dbReference type="EMBL" id="MDX4953993.1"/>
    </source>
</evidence>
<dbReference type="AlphaFoldDB" id="A0AAJ2QYP5"/>
<accession>A0AAJ2QYP5</accession>
<dbReference type="EMBL" id="JAWWMZ010000003">
    <property type="protein sequence ID" value="MDX4953993.1"/>
    <property type="molecule type" value="Genomic_DNA"/>
</dbReference>
<protein>
    <submittedName>
        <fullName evidence="1">Uncharacterized protein</fullName>
    </submittedName>
</protein>
<comment type="caution">
    <text evidence="1">The sequence shown here is derived from an EMBL/GenBank/DDBJ whole genome shotgun (WGS) entry which is preliminary data.</text>
</comment>
<organism evidence="1 2">
    <name type="scientific">Delftia acidovorans</name>
    <name type="common">Pseudomonas acidovorans</name>
    <name type="synonym">Comamonas acidovorans</name>
    <dbReference type="NCBI Taxonomy" id="80866"/>
    <lineage>
        <taxon>Bacteria</taxon>
        <taxon>Pseudomonadati</taxon>
        <taxon>Pseudomonadota</taxon>
        <taxon>Betaproteobacteria</taxon>
        <taxon>Burkholderiales</taxon>
        <taxon>Comamonadaceae</taxon>
        <taxon>Delftia</taxon>
    </lineage>
</organism>